<dbReference type="STRING" id="1182544.W9VYB6"/>
<organism evidence="5 6">
    <name type="scientific">Cladophialophora yegresii CBS 114405</name>
    <dbReference type="NCBI Taxonomy" id="1182544"/>
    <lineage>
        <taxon>Eukaryota</taxon>
        <taxon>Fungi</taxon>
        <taxon>Dikarya</taxon>
        <taxon>Ascomycota</taxon>
        <taxon>Pezizomycotina</taxon>
        <taxon>Eurotiomycetes</taxon>
        <taxon>Chaetothyriomycetidae</taxon>
        <taxon>Chaetothyriales</taxon>
        <taxon>Herpotrichiellaceae</taxon>
        <taxon>Cladophialophora</taxon>
    </lineage>
</organism>
<dbReference type="RefSeq" id="XP_007759770.1">
    <property type="nucleotide sequence ID" value="XM_007761580.1"/>
</dbReference>
<evidence type="ECO:0000256" key="2">
    <source>
        <dbReference type="ARBA" id="ARBA00022857"/>
    </source>
</evidence>
<dbReference type="Pfam" id="PF13460">
    <property type="entry name" value="NAD_binding_10"/>
    <property type="match status" value="1"/>
</dbReference>
<protein>
    <recommendedName>
        <fullName evidence="4">NAD(P)-binding domain-containing protein</fullName>
    </recommendedName>
</protein>
<dbReference type="Gene3D" id="3.40.50.720">
    <property type="entry name" value="NAD(P)-binding Rossmann-like Domain"/>
    <property type="match status" value="1"/>
</dbReference>
<dbReference type="GO" id="GO:0016491">
    <property type="term" value="F:oxidoreductase activity"/>
    <property type="evidence" value="ECO:0007669"/>
    <property type="project" value="UniProtKB-KW"/>
</dbReference>
<evidence type="ECO:0000256" key="3">
    <source>
        <dbReference type="ARBA" id="ARBA00023002"/>
    </source>
</evidence>
<dbReference type="PANTHER" id="PTHR47706:SF4">
    <property type="entry name" value="NMRA-LIKE DOMAIN-CONTAINING PROTEIN"/>
    <property type="match status" value="1"/>
</dbReference>
<evidence type="ECO:0000313" key="5">
    <source>
        <dbReference type="EMBL" id="EXJ57236.1"/>
    </source>
</evidence>
<dbReference type="InterPro" id="IPR016040">
    <property type="entry name" value="NAD(P)-bd_dom"/>
</dbReference>
<dbReference type="HOGENOM" id="CLU_145540_1_0_1"/>
<evidence type="ECO:0000313" key="6">
    <source>
        <dbReference type="Proteomes" id="UP000019473"/>
    </source>
</evidence>
<reference evidence="5 6" key="1">
    <citation type="submission" date="2013-03" db="EMBL/GenBank/DDBJ databases">
        <title>The Genome Sequence of Cladophialophora yegresii CBS 114405.</title>
        <authorList>
            <consortium name="The Broad Institute Genomics Platform"/>
            <person name="Cuomo C."/>
            <person name="de Hoog S."/>
            <person name="Gorbushina A."/>
            <person name="Walker B."/>
            <person name="Young S.K."/>
            <person name="Zeng Q."/>
            <person name="Gargeya S."/>
            <person name="Fitzgerald M."/>
            <person name="Haas B."/>
            <person name="Abouelleil A."/>
            <person name="Allen A.W."/>
            <person name="Alvarado L."/>
            <person name="Arachchi H.M."/>
            <person name="Berlin A.M."/>
            <person name="Chapman S.B."/>
            <person name="Gainer-Dewar J."/>
            <person name="Goldberg J."/>
            <person name="Griggs A."/>
            <person name="Gujja S."/>
            <person name="Hansen M."/>
            <person name="Howarth C."/>
            <person name="Imamovic A."/>
            <person name="Ireland A."/>
            <person name="Larimer J."/>
            <person name="McCowan C."/>
            <person name="Murphy C."/>
            <person name="Pearson M."/>
            <person name="Poon T.W."/>
            <person name="Priest M."/>
            <person name="Roberts A."/>
            <person name="Saif S."/>
            <person name="Shea T."/>
            <person name="Sisk P."/>
            <person name="Sykes S."/>
            <person name="Wortman J."/>
            <person name="Nusbaum C."/>
            <person name="Birren B."/>
        </authorList>
    </citation>
    <scope>NUCLEOTIDE SEQUENCE [LARGE SCALE GENOMIC DNA]</scope>
    <source>
        <strain evidence="5 6">CBS 114405</strain>
    </source>
</reference>
<evidence type="ECO:0000256" key="1">
    <source>
        <dbReference type="ARBA" id="ARBA00005725"/>
    </source>
</evidence>
<comment type="caution">
    <text evidence="5">The sequence shown here is derived from an EMBL/GenBank/DDBJ whole genome shotgun (WGS) entry which is preliminary data.</text>
</comment>
<dbReference type="OrthoDB" id="10000533at2759"/>
<comment type="similarity">
    <text evidence="1">Belongs to the NmrA-type oxidoreductase family. Isoflavone reductase subfamily.</text>
</comment>
<dbReference type="PANTHER" id="PTHR47706">
    <property type="entry name" value="NMRA-LIKE FAMILY PROTEIN"/>
    <property type="match status" value="1"/>
</dbReference>
<keyword evidence="6" id="KW-1185">Reference proteome</keyword>
<name>W9VYB6_9EURO</name>
<keyword evidence="3" id="KW-0560">Oxidoreductase</keyword>
<evidence type="ECO:0000259" key="4">
    <source>
        <dbReference type="Pfam" id="PF13460"/>
    </source>
</evidence>
<dbReference type="InterPro" id="IPR051609">
    <property type="entry name" value="NmrA/Isoflavone_reductase-like"/>
</dbReference>
<dbReference type="GeneID" id="19182155"/>
<dbReference type="EMBL" id="AMGW01000005">
    <property type="protein sequence ID" value="EXJ57236.1"/>
    <property type="molecule type" value="Genomic_DNA"/>
</dbReference>
<sequence length="113" mass="11802">MVTVAVAGGTGNLGRTIVDALKESPNHKVVVLTRKGSKGPEMDVPVFAVDYSDVESVAHLLETNDVHTVISALSIRGPTEGASEISLVKAAAKAKATRRFIASEYGTLAPTDK</sequence>
<dbReference type="InterPro" id="IPR036291">
    <property type="entry name" value="NAD(P)-bd_dom_sf"/>
</dbReference>
<gene>
    <name evidence="5" type="ORF">A1O7_07583</name>
</gene>
<dbReference type="AlphaFoldDB" id="W9VYB6"/>
<dbReference type="VEuPathDB" id="FungiDB:A1O7_07583"/>
<dbReference type="Proteomes" id="UP000019473">
    <property type="component" value="Unassembled WGS sequence"/>
</dbReference>
<proteinExistence type="inferred from homology"/>
<dbReference type="SUPFAM" id="SSF51735">
    <property type="entry name" value="NAD(P)-binding Rossmann-fold domains"/>
    <property type="match status" value="1"/>
</dbReference>
<keyword evidence="2" id="KW-0521">NADP</keyword>
<accession>W9VYB6</accession>
<feature type="domain" description="NAD(P)-binding" evidence="4">
    <location>
        <begin position="8"/>
        <end position="103"/>
    </location>
</feature>